<keyword evidence="1" id="KW-0472">Membrane</keyword>
<protein>
    <recommendedName>
        <fullName evidence="3">OmpA-like domain-containing protein</fullName>
    </recommendedName>
</protein>
<evidence type="ECO:0000313" key="2">
    <source>
        <dbReference type="EMBL" id="XBH10327.1"/>
    </source>
</evidence>
<organism evidence="2">
    <name type="scientific">Edaphobacter paludis</name>
    <dbReference type="NCBI Taxonomy" id="3035702"/>
    <lineage>
        <taxon>Bacteria</taxon>
        <taxon>Pseudomonadati</taxon>
        <taxon>Acidobacteriota</taxon>
        <taxon>Terriglobia</taxon>
        <taxon>Terriglobales</taxon>
        <taxon>Acidobacteriaceae</taxon>
        <taxon>Edaphobacter</taxon>
    </lineage>
</organism>
<name>A0AAU7CXE4_9BACT</name>
<accession>A0AAU7CXE4</accession>
<dbReference type="KEGG" id="epl:P4G45_00985"/>
<keyword evidence="1" id="KW-1133">Transmembrane helix</keyword>
<keyword evidence="1" id="KW-0812">Transmembrane</keyword>
<dbReference type="EMBL" id="CP121194">
    <property type="protein sequence ID" value="XBH10327.1"/>
    <property type="molecule type" value="Genomic_DNA"/>
</dbReference>
<proteinExistence type="predicted"/>
<evidence type="ECO:0000256" key="1">
    <source>
        <dbReference type="SAM" id="Phobius"/>
    </source>
</evidence>
<sequence length="412" mass="44519">MSILLGLLWVLFQAGADGKLLAGCSLVGAGVLLITEAYSRRDRKIQQRLSYDDHDRQLRQEWEAHQGQREWVRDAVLVGLLAVTVLGGLWVAGIRSGAGRNQVVMGGEPKGLSLHLGPELEKAMIDALKRTQGQGGVGAGGTANAGGGRGFSWETVMLAAIAAGLLGWTVKKRPSAAPVVGAAELALTAIKNAEKLSRLDRWMFWVAMVAFLGVALVFLVVGLVRMRAGNEGRADRDEGGEEKKLDSPLMIGFSALVLGWAVVMVAYHAAAEPPKPREAKKEEVSVLSVKRLAPVPVFMRGNADPRTAKAYRELKDSFVASRREGDMLLLLGSADCIEIHKSAKDNAELATKRAANVKTQLLVDRAAKEGEIEIDSLPQYRRCGEMEELRAVFPFLVHAESGGQKLMVEKGR</sequence>
<gene>
    <name evidence="2" type="ORF">P4G45_00985</name>
</gene>
<feature type="transmembrane region" description="Helical" evidence="1">
    <location>
        <begin position="151"/>
        <end position="170"/>
    </location>
</feature>
<dbReference type="RefSeq" id="WP_348267834.1">
    <property type="nucleotide sequence ID" value="NZ_CP121194.1"/>
</dbReference>
<evidence type="ECO:0008006" key="3">
    <source>
        <dbReference type="Google" id="ProtNLM"/>
    </source>
</evidence>
<feature type="transmembrane region" description="Helical" evidence="1">
    <location>
        <begin position="245"/>
        <end position="267"/>
    </location>
</feature>
<reference evidence="2" key="1">
    <citation type="submission" date="2023-03" db="EMBL/GenBank/DDBJ databases">
        <title>Edaphobacter sp.</title>
        <authorList>
            <person name="Huber K.J."/>
            <person name="Papendorf J."/>
            <person name="Pilke C."/>
            <person name="Bunk B."/>
            <person name="Sproeer C."/>
            <person name="Pester M."/>
        </authorList>
    </citation>
    <scope>NUCLEOTIDE SEQUENCE</scope>
    <source>
        <strain evidence="2">DSM 109919</strain>
    </source>
</reference>
<feature type="transmembrane region" description="Helical" evidence="1">
    <location>
        <begin position="202"/>
        <end position="224"/>
    </location>
</feature>
<dbReference type="AlphaFoldDB" id="A0AAU7CXE4"/>
<feature type="transmembrane region" description="Helical" evidence="1">
    <location>
        <begin position="75"/>
        <end position="92"/>
    </location>
</feature>